<gene>
    <name evidence="3" type="ORF">BS50DRAFT_663178</name>
</gene>
<reference evidence="3 4" key="1">
    <citation type="journal article" date="2018" name="Front. Microbiol.">
        <title>Genome-Wide Analysis of Corynespora cassiicola Leaf Fall Disease Putative Effectors.</title>
        <authorList>
            <person name="Lopez D."/>
            <person name="Ribeiro S."/>
            <person name="Label P."/>
            <person name="Fumanal B."/>
            <person name="Venisse J.S."/>
            <person name="Kohler A."/>
            <person name="de Oliveira R.R."/>
            <person name="Labutti K."/>
            <person name="Lipzen A."/>
            <person name="Lail K."/>
            <person name="Bauer D."/>
            <person name="Ohm R.A."/>
            <person name="Barry K.W."/>
            <person name="Spatafora J."/>
            <person name="Grigoriev I.V."/>
            <person name="Martin F.M."/>
            <person name="Pujade-Renaud V."/>
        </authorList>
    </citation>
    <scope>NUCLEOTIDE SEQUENCE [LARGE SCALE GENOMIC DNA]</scope>
    <source>
        <strain evidence="3 4">Philippines</strain>
    </source>
</reference>
<dbReference type="Gene3D" id="4.10.240.10">
    <property type="entry name" value="Zn(2)-C6 fungal-type DNA-binding domain"/>
    <property type="match status" value="1"/>
</dbReference>
<feature type="domain" description="Zn(2)-C6 fungal-type" evidence="2">
    <location>
        <begin position="8"/>
        <end position="36"/>
    </location>
</feature>
<dbReference type="InterPro" id="IPR036864">
    <property type="entry name" value="Zn2-C6_fun-type_DNA-bd_sf"/>
</dbReference>
<dbReference type="PROSITE" id="PS50048">
    <property type="entry name" value="ZN2_CY6_FUNGAL_2"/>
    <property type="match status" value="1"/>
</dbReference>
<keyword evidence="4" id="KW-1185">Reference proteome</keyword>
<organism evidence="3 4">
    <name type="scientific">Corynespora cassiicola Philippines</name>
    <dbReference type="NCBI Taxonomy" id="1448308"/>
    <lineage>
        <taxon>Eukaryota</taxon>
        <taxon>Fungi</taxon>
        <taxon>Dikarya</taxon>
        <taxon>Ascomycota</taxon>
        <taxon>Pezizomycotina</taxon>
        <taxon>Dothideomycetes</taxon>
        <taxon>Pleosporomycetidae</taxon>
        <taxon>Pleosporales</taxon>
        <taxon>Corynesporascaceae</taxon>
        <taxon>Corynespora</taxon>
    </lineage>
</organism>
<proteinExistence type="predicted"/>
<evidence type="ECO:0000313" key="4">
    <source>
        <dbReference type="Proteomes" id="UP000240883"/>
    </source>
</evidence>
<dbReference type="SUPFAM" id="SSF57701">
    <property type="entry name" value="Zn2/Cys6 DNA-binding domain"/>
    <property type="match status" value="1"/>
</dbReference>
<sequence length="498" mass="55350">MKLKRNNVCDTCRTHKIGCDGKRPVCTQCQMTRRKCEGYLLDRTFVPYASKGAKGLSLKAVIAASNASLPTCPINNACMLAKGFSKVEAQRSPQFWPLKQIHSATPDEFAAVIVSCFALKDQVNLSHSDLSTSQVCGAWVGLVPRLVARANSGELICLAAKAFGAAILDRNQGGTSAFRSKETYVAALRKLNGTLLARKSPFSLETAASIACLAMAELIVPTSDDGIHAHNRGLSALLSLCPPELFSDGDLHFIFIGCRPPLLFDALRERKTTFLSQNVWLTVPFRRHLPTDIQKLIGDTAIIPSIMQDIDLLRTLPYDEALSGAWKPRFAIQFILGKLHKWENRFKLDVAGPSSQFMQACVLEHNPEGESIFWFPNLMVANIYTHTWALQILCLAEMERLDAFFSGHDMENRVLDGEPHEKNMLTKRKLAIKISQSMEYLLQDTMNLHGAAAALFPLEIAYNVLITDWASNNKHIVRCEGFFDRIRRKGLSGRPSIC</sequence>
<dbReference type="STRING" id="1448308.A0A2T2NT58"/>
<evidence type="ECO:0000256" key="1">
    <source>
        <dbReference type="ARBA" id="ARBA00023242"/>
    </source>
</evidence>
<dbReference type="SMART" id="SM00066">
    <property type="entry name" value="GAL4"/>
    <property type="match status" value="1"/>
</dbReference>
<name>A0A2T2NT58_CORCC</name>
<dbReference type="InterPro" id="IPR001138">
    <property type="entry name" value="Zn2Cys6_DnaBD"/>
</dbReference>
<dbReference type="CDD" id="cd00067">
    <property type="entry name" value="GAL4"/>
    <property type="match status" value="1"/>
</dbReference>
<keyword evidence="1" id="KW-0539">Nucleus</keyword>
<dbReference type="GO" id="GO:0000981">
    <property type="term" value="F:DNA-binding transcription factor activity, RNA polymerase II-specific"/>
    <property type="evidence" value="ECO:0007669"/>
    <property type="project" value="InterPro"/>
</dbReference>
<evidence type="ECO:0000313" key="3">
    <source>
        <dbReference type="EMBL" id="PSN68580.1"/>
    </source>
</evidence>
<dbReference type="GO" id="GO:0008270">
    <property type="term" value="F:zinc ion binding"/>
    <property type="evidence" value="ECO:0007669"/>
    <property type="project" value="InterPro"/>
</dbReference>
<dbReference type="Pfam" id="PF00172">
    <property type="entry name" value="Zn_clus"/>
    <property type="match status" value="1"/>
</dbReference>
<dbReference type="PROSITE" id="PS00463">
    <property type="entry name" value="ZN2_CY6_FUNGAL_1"/>
    <property type="match status" value="1"/>
</dbReference>
<dbReference type="Proteomes" id="UP000240883">
    <property type="component" value="Unassembled WGS sequence"/>
</dbReference>
<evidence type="ECO:0000259" key="2">
    <source>
        <dbReference type="PROSITE" id="PS50048"/>
    </source>
</evidence>
<dbReference type="InterPro" id="IPR053178">
    <property type="entry name" value="Osmoadaptation_assoc"/>
</dbReference>
<dbReference type="AlphaFoldDB" id="A0A2T2NT58"/>
<accession>A0A2T2NT58</accession>
<protein>
    <recommendedName>
        <fullName evidence="2">Zn(2)-C6 fungal-type domain-containing protein</fullName>
    </recommendedName>
</protein>
<dbReference type="EMBL" id="KZ678133">
    <property type="protein sequence ID" value="PSN68580.1"/>
    <property type="molecule type" value="Genomic_DNA"/>
</dbReference>
<dbReference type="OrthoDB" id="4491390at2759"/>
<dbReference type="PANTHER" id="PTHR38111:SF9">
    <property type="entry name" value="ZN(2)-C6 FUNGAL-TYPE DOMAIN-CONTAINING PROTEIN"/>
    <property type="match status" value="1"/>
</dbReference>
<dbReference type="PANTHER" id="PTHR38111">
    <property type="entry name" value="ZN(2)-C6 FUNGAL-TYPE DOMAIN-CONTAINING PROTEIN-RELATED"/>
    <property type="match status" value="1"/>
</dbReference>